<evidence type="ECO:0000256" key="1">
    <source>
        <dbReference type="SAM" id="SignalP"/>
    </source>
</evidence>
<keyword evidence="1" id="KW-0732">Signal</keyword>
<feature type="signal peptide" evidence="1">
    <location>
        <begin position="1"/>
        <end position="28"/>
    </location>
</feature>
<feature type="chain" id="PRO_5026838747" evidence="1">
    <location>
        <begin position="29"/>
        <end position="303"/>
    </location>
</feature>
<reference evidence="2" key="1">
    <citation type="submission" date="2020-02" db="EMBL/GenBank/DDBJ databases">
        <authorList>
            <person name="Meier V. D."/>
        </authorList>
    </citation>
    <scope>NUCLEOTIDE SEQUENCE</scope>
    <source>
        <strain evidence="2">AVDCRST_MAG70</strain>
    </source>
</reference>
<dbReference type="EMBL" id="CADCWH010000112">
    <property type="protein sequence ID" value="CAA9548551.1"/>
    <property type="molecule type" value="Genomic_DNA"/>
</dbReference>
<gene>
    <name evidence="2" type="ORF">AVDCRST_MAG70-722</name>
</gene>
<sequence length="303" mass="31866">MYRPSFVRFLVLVLVALTGLAGPTLSRAQEQASPAAASSRLEALGYPEITVDVTADGVSVSADDVPAGPHRIILTSVPDVAAYVALMAVPEGLPMEEATELALLMAREDVPSEGWTYGGGTYATDGDEASVVIDLQPGAWHLAASRQSGTEGEEIMELVPLTVTEAMGETAGTPEADVAVTLEDTAFGTIGETIPAGDAIWEFANVGEQPRQVVLFQTPYLTDADGFREAMGPMMSGTPPAGDNLFVDLVWVGYAAVLSPDQTVWTEFDLEPGTYALTSWVVDPETGTPALLMGMVHGFTVEA</sequence>
<protein>
    <submittedName>
        <fullName evidence="2">Uncharacterized protein</fullName>
    </submittedName>
</protein>
<organism evidence="2">
    <name type="scientific">uncultured Thermomicrobiales bacterium</name>
    <dbReference type="NCBI Taxonomy" id="1645740"/>
    <lineage>
        <taxon>Bacteria</taxon>
        <taxon>Pseudomonadati</taxon>
        <taxon>Thermomicrobiota</taxon>
        <taxon>Thermomicrobia</taxon>
        <taxon>Thermomicrobiales</taxon>
        <taxon>environmental samples</taxon>
    </lineage>
</organism>
<accession>A0A6J4UEQ4</accession>
<proteinExistence type="predicted"/>
<evidence type="ECO:0000313" key="2">
    <source>
        <dbReference type="EMBL" id="CAA9548551.1"/>
    </source>
</evidence>
<name>A0A6J4UEQ4_9BACT</name>
<dbReference type="AlphaFoldDB" id="A0A6J4UEQ4"/>